<accession>A0ABN8HYH7</accession>
<dbReference type="Gene3D" id="2.40.10.10">
    <property type="entry name" value="Trypsin-like serine proteases"/>
    <property type="match status" value="2"/>
</dbReference>
<dbReference type="InterPro" id="IPR039245">
    <property type="entry name" value="TYSND1/DEG15"/>
</dbReference>
<dbReference type="SUPFAM" id="SSF50494">
    <property type="entry name" value="Trypsin-like serine proteases"/>
    <property type="match status" value="1"/>
</dbReference>
<proteinExistence type="predicted"/>
<evidence type="ECO:0000256" key="1">
    <source>
        <dbReference type="SAM" id="MobiDB-lite"/>
    </source>
</evidence>
<feature type="non-terminal residue" evidence="2">
    <location>
        <position position="1"/>
    </location>
</feature>
<protein>
    <recommendedName>
        <fullName evidence="4">Peroxisomal leader peptide-processing protease</fullName>
    </recommendedName>
</protein>
<gene>
    <name evidence="2" type="ORF">IPOD504_LOCUS4008</name>
</gene>
<dbReference type="PANTHER" id="PTHR21004">
    <property type="entry name" value="SERINE PROTEASE-RELATED"/>
    <property type="match status" value="1"/>
</dbReference>
<evidence type="ECO:0000313" key="2">
    <source>
        <dbReference type="EMBL" id="CAH2042681.1"/>
    </source>
</evidence>
<sequence>MARSIHTVSAQNSATRIALWAAFNSSSRVQLVGHADHDVKCSMVGGTAPRLHPDLEPSESHRGSGDRLGRWPLQRCAGGRGGVQRVVVARRVGGAHAGGAAGGAAVRQAEGPPSTAAPPRLPNPFAHVLERIDGTAVLVRCGAAWGAGIHLGGGYVITCAHVVRQHDSYKVSLYCEGVKETAIVRYKTADDKAYDLALLYSNPEHWRHLSPALFAEEPAEKGEPVLAAGYPFFSETHLRELRPTVTSGRVTNASPSMMHTSCCVQSGFSGGPIFRLSGGRAEVLGVVVSTAKSHTGASYPYVNMAAPVRAFIRPLQNFILDKDITKLQQIESKKETIQSQWRLLPYRSKI</sequence>
<name>A0ABN8HYH7_9NEOP</name>
<dbReference type="InterPro" id="IPR043504">
    <property type="entry name" value="Peptidase_S1_PA_chymotrypsin"/>
</dbReference>
<dbReference type="PANTHER" id="PTHR21004:SF0">
    <property type="entry name" value="PEROXISOMAL LEADER PEPTIDE-PROCESSING PROTEASE"/>
    <property type="match status" value="1"/>
</dbReference>
<evidence type="ECO:0000313" key="3">
    <source>
        <dbReference type="Proteomes" id="UP000837857"/>
    </source>
</evidence>
<reference evidence="2" key="1">
    <citation type="submission" date="2022-03" db="EMBL/GenBank/DDBJ databases">
        <authorList>
            <person name="Martin H S."/>
        </authorList>
    </citation>
    <scope>NUCLEOTIDE SEQUENCE</scope>
</reference>
<dbReference type="Pfam" id="PF13365">
    <property type="entry name" value="Trypsin_2"/>
    <property type="match status" value="1"/>
</dbReference>
<dbReference type="EMBL" id="OW152826">
    <property type="protein sequence ID" value="CAH2042681.1"/>
    <property type="molecule type" value="Genomic_DNA"/>
</dbReference>
<feature type="region of interest" description="Disordered" evidence="1">
    <location>
        <begin position="49"/>
        <end position="70"/>
    </location>
</feature>
<evidence type="ECO:0008006" key="4">
    <source>
        <dbReference type="Google" id="ProtNLM"/>
    </source>
</evidence>
<organism evidence="2 3">
    <name type="scientific">Iphiclides podalirius</name>
    <name type="common">scarce swallowtail</name>
    <dbReference type="NCBI Taxonomy" id="110791"/>
    <lineage>
        <taxon>Eukaryota</taxon>
        <taxon>Metazoa</taxon>
        <taxon>Ecdysozoa</taxon>
        <taxon>Arthropoda</taxon>
        <taxon>Hexapoda</taxon>
        <taxon>Insecta</taxon>
        <taxon>Pterygota</taxon>
        <taxon>Neoptera</taxon>
        <taxon>Endopterygota</taxon>
        <taxon>Lepidoptera</taxon>
        <taxon>Glossata</taxon>
        <taxon>Ditrysia</taxon>
        <taxon>Papilionoidea</taxon>
        <taxon>Papilionidae</taxon>
        <taxon>Papilioninae</taxon>
        <taxon>Iphiclides</taxon>
    </lineage>
</organism>
<feature type="compositionally biased region" description="Basic and acidic residues" evidence="1">
    <location>
        <begin position="51"/>
        <end position="69"/>
    </location>
</feature>
<dbReference type="InterPro" id="IPR009003">
    <property type="entry name" value="Peptidase_S1_PA"/>
</dbReference>
<dbReference type="Proteomes" id="UP000837857">
    <property type="component" value="Chromosome 14"/>
</dbReference>
<keyword evidence="3" id="KW-1185">Reference proteome</keyword>